<dbReference type="InterPro" id="IPR015760">
    <property type="entry name" value="TIF_IF2"/>
</dbReference>
<evidence type="ECO:0000313" key="15">
    <source>
        <dbReference type="Proteomes" id="UP000268162"/>
    </source>
</evidence>
<dbReference type="FunFam" id="2.40.30.10:FF:000054">
    <property type="entry name" value="Translation initiation factor IF-2"/>
    <property type="match status" value="1"/>
</dbReference>
<feature type="compositionally biased region" description="Low complexity" evidence="12">
    <location>
        <begin position="551"/>
        <end position="565"/>
    </location>
</feature>
<evidence type="ECO:0000313" key="14">
    <source>
        <dbReference type="EMBL" id="RKP37379.1"/>
    </source>
</evidence>
<gene>
    <name evidence="14" type="ORF">BJ085DRAFT_20059</name>
</gene>
<dbReference type="FunFam" id="2.40.30.10:FF:000008">
    <property type="entry name" value="Translation initiation factor IF-2"/>
    <property type="match status" value="1"/>
</dbReference>
<dbReference type="PANTHER" id="PTHR43381">
    <property type="entry name" value="TRANSLATION INITIATION FACTOR IF-2-RELATED"/>
    <property type="match status" value="1"/>
</dbReference>
<evidence type="ECO:0000256" key="1">
    <source>
        <dbReference type="ARBA" id="ARBA00004173"/>
    </source>
</evidence>
<proteinExistence type="inferred from homology"/>
<keyword evidence="3 14" id="KW-0396">Initiation factor</keyword>
<dbReference type="InterPro" id="IPR005225">
    <property type="entry name" value="Small_GTP-bd"/>
</dbReference>
<reference evidence="15" key="1">
    <citation type="journal article" date="2018" name="Nat. Microbiol.">
        <title>Leveraging single-cell genomics to expand the fungal tree of life.</title>
        <authorList>
            <person name="Ahrendt S.R."/>
            <person name="Quandt C.A."/>
            <person name="Ciobanu D."/>
            <person name="Clum A."/>
            <person name="Salamov A."/>
            <person name="Andreopoulos B."/>
            <person name="Cheng J.F."/>
            <person name="Woyke T."/>
            <person name="Pelin A."/>
            <person name="Henrissat B."/>
            <person name="Reynolds N.K."/>
            <person name="Benny G.L."/>
            <person name="Smith M.E."/>
            <person name="James T.Y."/>
            <person name="Grigoriev I.V."/>
        </authorList>
    </citation>
    <scope>NUCLEOTIDE SEQUENCE [LARGE SCALE GENOMIC DNA]</scope>
    <source>
        <strain evidence="15">RSA 468</strain>
    </source>
</reference>
<evidence type="ECO:0000256" key="9">
    <source>
        <dbReference type="ARBA" id="ARBA00025162"/>
    </source>
</evidence>
<evidence type="ECO:0000256" key="12">
    <source>
        <dbReference type="SAM" id="MobiDB-lite"/>
    </source>
</evidence>
<dbReference type="GO" id="GO:0005739">
    <property type="term" value="C:mitochondrion"/>
    <property type="evidence" value="ECO:0007669"/>
    <property type="project" value="UniProtKB-SubCell"/>
</dbReference>
<dbReference type="HAMAP" id="MF_00100_B">
    <property type="entry name" value="IF_2_B"/>
    <property type="match status" value="1"/>
</dbReference>
<evidence type="ECO:0000256" key="3">
    <source>
        <dbReference type="ARBA" id="ARBA00022540"/>
    </source>
</evidence>
<keyword evidence="6" id="KW-0809">Transit peptide</keyword>
<evidence type="ECO:0000256" key="8">
    <source>
        <dbReference type="ARBA" id="ARBA00023134"/>
    </source>
</evidence>
<dbReference type="PANTHER" id="PTHR43381:SF20">
    <property type="entry name" value="TRANSLATION INITIATION FACTOR IF-2, MITOCHONDRIAL"/>
    <property type="match status" value="1"/>
</dbReference>
<evidence type="ECO:0000256" key="7">
    <source>
        <dbReference type="ARBA" id="ARBA00023128"/>
    </source>
</evidence>
<keyword evidence="8" id="KW-0342">GTP-binding</keyword>
<dbReference type="Pfam" id="PF22042">
    <property type="entry name" value="EF-G_D2"/>
    <property type="match status" value="1"/>
</dbReference>
<dbReference type="InterPro" id="IPR009000">
    <property type="entry name" value="Transl_B-barrel_sf"/>
</dbReference>
<evidence type="ECO:0000256" key="10">
    <source>
        <dbReference type="ARBA" id="ARBA00044105"/>
    </source>
</evidence>
<dbReference type="CDD" id="cd01887">
    <property type="entry name" value="IF2_eIF5B"/>
    <property type="match status" value="1"/>
</dbReference>
<dbReference type="GO" id="GO:0003924">
    <property type="term" value="F:GTPase activity"/>
    <property type="evidence" value="ECO:0007669"/>
    <property type="project" value="InterPro"/>
</dbReference>
<dbReference type="InterPro" id="IPR027417">
    <property type="entry name" value="P-loop_NTPase"/>
</dbReference>
<feature type="region of interest" description="Disordered" evidence="12">
    <location>
        <begin position="1"/>
        <end position="84"/>
    </location>
</feature>
<dbReference type="PROSITE" id="PS51722">
    <property type="entry name" value="G_TR_2"/>
    <property type="match status" value="1"/>
</dbReference>
<dbReference type="Pfam" id="PF11987">
    <property type="entry name" value="IF-2"/>
    <property type="match status" value="1"/>
</dbReference>
<dbReference type="CDD" id="cd03702">
    <property type="entry name" value="IF2_mtIF2_II"/>
    <property type="match status" value="1"/>
</dbReference>
<keyword evidence="5" id="KW-0648">Protein biosynthesis</keyword>
<dbReference type="Pfam" id="PF00009">
    <property type="entry name" value="GTP_EFTU"/>
    <property type="match status" value="1"/>
</dbReference>
<dbReference type="InterPro" id="IPR000795">
    <property type="entry name" value="T_Tr_GTP-bd_dom"/>
</dbReference>
<dbReference type="PROSITE" id="PS01176">
    <property type="entry name" value="IF2"/>
    <property type="match status" value="1"/>
</dbReference>
<comment type="subcellular location">
    <subcellularLocation>
        <location evidence="1">Mitochondrion</location>
    </subcellularLocation>
</comment>
<dbReference type="InterPro" id="IPR000178">
    <property type="entry name" value="TF_IF2_bacterial-like"/>
</dbReference>
<dbReference type="Gene3D" id="2.40.30.10">
    <property type="entry name" value="Translation factors"/>
    <property type="match status" value="2"/>
</dbReference>
<feature type="compositionally biased region" description="Basic residues" evidence="12">
    <location>
        <begin position="75"/>
        <end position="84"/>
    </location>
</feature>
<dbReference type="EMBL" id="ML002503">
    <property type="protein sequence ID" value="RKP37379.1"/>
    <property type="molecule type" value="Genomic_DNA"/>
</dbReference>
<name>A0A4V1J505_9FUNG</name>
<evidence type="ECO:0000256" key="4">
    <source>
        <dbReference type="ARBA" id="ARBA00022741"/>
    </source>
</evidence>
<dbReference type="Gene3D" id="3.40.50.10050">
    <property type="entry name" value="Translation initiation factor IF- 2, domain 3"/>
    <property type="match status" value="1"/>
</dbReference>
<dbReference type="SUPFAM" id="SSF50447">
    <property type="entry name" value="Translation proteins"/>
    <property type="match status" value="2"/>
</dbReference>
<dbReference type="NCBIfam" id="TIGR00231">
    <property type="entry name" value="small_GTP"/>
    <property type="match status" value="1"/>
</dbReference>
<dbReference type="FunFam" id="3.40.50.300:FF:000019">
    <property type="entry name" value="Translation initiation factor IF-2"/>
    <property type="match status" value="1"/>
</dbReference>
<dbReference type="Gene3D" id="3.40.50.300">
    <property type="entry name" value="P-loop containing nucleotide triphosphate hydrolases"/>
    <property type="match status" value="1"/>
</dbReference>
<organism evidence="14 15">
    <name type="scientific">Dimargaris cristalligena</name>
    <dbReference type="NCBI Taxonomy" id="215637"/>
    <lineage>
        <taxon>Eukaryota</taxon>
        <taxon>Fungi</taxon>
        <taxon>Fungi incertae sedis</taxon>
        <taxon>Zoopagomycota</taxon>
        <taxon>Kickxellomycotina</taxon>
        <taxon>Dimargaritomycetes</taxon>
        <taxon>Dimargaritales</taxon>
        <taxon>Dimargaritaceae</taxon>
        <taxon>Dimargaris</taxon>
    </lineage>
</organism>
<dbReference type="SUPFAM" id="SSF52156">
    <property type="entry name" value="Initiation factor IF2/eIF5b, domain 3"/>
    <property type="match status" value="1"/>
</dbReference>
<protein>
    <recommendedName>
        <fullName evidence="10">Translation initiation factor IF-2, chloroplastic</fullName>
    </recommendedName>
    <alternativeName>
        <fullName evidence="11">Translation initiation factor IF-2, mitochondrial</fullName>
    </alternativeName>
</protein>
<dbReference type="GO" id="GO:0003743">
    <property type="term" value="F:translation initiation factor activity"/>
    <property type="evidence" value="ECO:0007669"/>
    <property type="project" value="UniProtKB-KW"/>
</dbReference>
<dbReference type="InterPro" id="IPR023115">
    <property type="entry name" value="TIF_IF2_dom3"/>
</dbReference>
<evidence type="ECO:0000256" key="5">
    <source>
        <dbReference type="ARBA" id="ARBA00022917"/>
    </source>
</evidence>
<evidence type="ECO:0000256" key="11">
    <source>
        <dbReference type="ARBA" id="ARBA00044200"/>
    </source>
</evidence>
<evidence type="ECO:0000256" key="6">
    <source>
        <dbReference type="ARBA" id="ARBA00022946"/>
    </source>
</evidence>
<feature type="compositionally biased region" description="Basic and acidic residues" evidence="12">
    <location>
        <begin position="1"/>
        <end position="38"/>
    </location>
</feature>
<dbReference type="InterPro" id="IPR044145">
    <property type="entry name" value="IF2_II"/>
</dbReference>
<dbReference type="FunFam" id="3.40.50.10050:FF:000001">
    <property type="entry name" value="Translation initiation factor IF-2"/>
    <property type="match status" value="1"/>
</dbReference>
<comment type="function">
    <text evidence="9">One of the essential components for the initiation of protein synthesis. Protects formylmethionyl-tRNA from spontaneous hydrolysis and promotes its binding to the 30S ribosomal subunits. Also involved in the hydrolysis of GTP during the formation of the 70S ribosomal complex.</text>
</comment>
<dbReference type="SUPFAM" id="SSF52540">
    <property type="entry name" value="P-loop containing nucleoside triphosphate hydrolases"/>
    <property type="match status" value="1"/>
</dbReference>
<keyword evidence="4" id="KW-0547">Nucleotide-binding</keyword>
<dbReference type="InterPro" id="IPR053905">
    <property type="entry name" value="EF-G-like_DII"/>
</dbReference>
<comment type="similarity">
    <text evidence="2">Belongs to the TRAFAC class translation factor GTPase superfamily. Classic translation factor GTPase family. IF-2 subfamily.</text>
</comment>
<dbReference type="STRING" id="215637.A0A4V1J505"/>
<feature type="region of interest" description="Disordered" evidence="12">
    <location>
        <begin position="545"/>
        <end position="566"/>
    </location>
</feature>
<dbReference type="Proteomes" id="UP000268162">
    <property type="component" value="Unassembled WGS sequence"/>
</dbReference>
<sequence>MPDPDRKIHKKSAIDKYKDAPTKKVGDNNKPRTRRPDSTDSIDGDGLFDESGHRKRGKNVRLALAQSEEGGDRRTPRKRKVRSKKVREVVIPDAVTVSGLADLIHVRLDHLQRVITNMGMGELHHDYMLTPEDTTAIVLEFDINPIITEDKGKDVQPRDLPDDMSEFPLRPPVVTIMGHVDHGKTTLLDTLRKSSIVDSEAGGITQHIGAFAVTLPSGQRATFLDTPGHAAFSNMRSRGAHMTDLVVLVVSADDGVMPQTAEAIEHARSADVPIIVAINKCDKPGANPQKIREGLLKYGVQVEDMGGDVQVVEISALKGTGIELLVENIVLLAEVLDLRAPTDGPVEAAIIESQSEKGRGLSASLLIQNGSLSVGDIIVAGQSYCRIRSMTNDLGKAVKIAEPGTPVSATGWKDLPEAGQTAIQVESESLAKEIIENRIGKAKQAETLKQIQAINAKRLVSHEEMSAEREAKRRYAQEVYRFYKGLRPDHPQEKDFVPTLRVLVKGDVSGTVEAVVDCLQALPQRFVHIDVVAHAVGPITESDIQRARGCTSESGKKSTSSNSSNVPGVHSDVVVIGFNVKADKKAQALAKSLDIPIETHRIIYRLLEDIRARMVAQLEPEYEEHARGEARVLQRFAYDLKRGKVAHIAGCRVTSGIFYHDRRVRVMRGDQIMYQGLLASLRSGKEQTTEVSKGQECGMAFNKFEDFKEGDVIFSLESIEKPRKLE</sequence>
<accession>A0A4V1J505</accession>
<feature type="domain" description="Tr-type G" evidence="13">
    <location>
        <begin position="169"/>
        <end position="342"/>
    </location>
</feature>
<dbReference type="InterPro" id="IPR036925">
    <property type="entry name" value="TIF_IF2_dom3_sf"/>
</dbReference>
<dbReference type="GO" id="GO:0005525">
    <property type="term" value="F:GTP binding"/>
    <property type="evidence" value="ECO:0007669"/>
    <property type="project" value="UniProtKB-KW"/>
</dbReference>
<evidence type="ECO:0000259" key="13">
    <source>
        <dbReference type="PROSITE" id="PS51722"/>
    </source>
</evidence>
<keyword evidence="15" id="KW-1185">Reference proteome</keyword>
<dbReference type="AlphaFoldDB" id="A0A4V1J505"/>
<dbReference type="CDD" id="cd03692">
    <property type="entry name" value="mtIF2_IVc"/>
    <property type="match status" value="1"/>
</dbReference>
<keyword evidence="7" id="KW-0496">Mitochondrion</keyword>
<evidence type="ECO:0000256" key="2">
    <source>
        <dbReference type="ARBA" id="ARBA00007733"/>
    </source>
</evidence>